<feature type="transmembrane region" description="Helical" evidence="1">
    <location>
        <begin position="261"/>
        <end position="279"/>
    </location>
</feature>
<reference evidence="2 3" key="1">
    <citation type="submission" date="2016-08" db="EMBL/GenBank/DDBJ databases">
        <authorList>
            <consortium name="Pathogen Informatics"/>
        </authorList>
    </citation>
    <scope>NUCLEOTIDE SEQUENCE [LARGE SCALE GENOMIC DNA]</scope>
    <source>
        <strain evidence="2 3">SP11 RLL</strain>
    </source>
</reference>
<proteinExistence type="predicted"/>
<organism evidence="2 3">
    <name type="scientific">Plasmodium berghei</name>
    <dbReference type="NCBI Taxonomy" id="5821"/>
    <lineage>
        <taxon>Eukaryota</taxon>
        <taxon>Sar</taxon>
        <taxon>Alveolata</taxon>
        <taxon>Apicomplexa</taxon>
        <taxon>Aconoidasida</taxon>
        <taxon>Haemosporida</taxon>
        <taxon>Plasmodiidae</taxon>
        <taxon>Plasmodium</taxon>
        <taxon>Plasmodium (Vinckeia)</taxon>
    </lineage>
</organism>
<sequence>MDDTLCSNFDVLRMHLPAKLGGTAKIEFKKITNFNKYCPTGDCNSELEKITIGFLWLLEQYFTKYPKKDHNTNDIKPFFLYIILWLSHKLKQNSEHNTTKINDFYIKHVNDNDKYKKFGDDSSKFTDLNEFINGQKNLFNINIEDLSKFYDASKLICSMHDKVARNKHENLSNDASGFVKKYATLNNDCNINGTVRSEIFSTLLTDYNNLKEKCKDFLLLPEIKTTQDHVQSSKDSSGDISREISAQTSRVTSSSPIGNKLLIVLSIFGTIAFFLGISYKYSLFGFRKRAQKQYLREKIKNIKRMNH</sequence>
<keyword evidence="1" id="KW-0472">Membrane</keyword>
<dbReference type="NCBIfam" id="TIGR01590">
    <property type="entry name" value="yir-bir-cir_Pla"/>
    <property type="match status" value="1"/>
</dbReference>
<evidence type="ECO:0000256" key="1">
    <source>
        <dbReference type="SAM" id="Phobius"/>
    </source>
</evidence>
<dbReference type="EMBL" id="FMIH01000134">
    <property type="protein sequence ID" value="SCL83044.1"/>
    <property type="molecule type" value="Genomic_DNA"/>
</dbReference>
<dbReference type="VEuPathDB" id="PlasmoDB:PBANKA_0300300"/>
<dbReference type="AlphaFoldDB" id="A0A1D3L765"/>
<accession>A0A1D3L765</accession>
<dbReference type="Proteomes" id="UP000219974">
    <property type="component" value="Unassembled WGS sequence"/>
</dbReference>
<gene>
    <name evidence="2" type="ORF">PBSP11RLL_000505600</name>
</gene>
<evidence type="ECO:0000313" key="2">
    <source>
        <dbReference type="EMBL" id="SCL83044.1"/>
    </source>
</evidence>
<protein>
    <submittedName>
        <fullName evidence="2">Plasmodium variant antigen protein Cir/Yir/Bir, putative</fullName>
    </submittedName>
</protein>
<keyword evidence="1" id="KW-1133">Transmembrane helix</keyword>
<evidence type="ECO:0000313" key="3">
    <source>
        <dbReference type="Proteomes" id="UP000219974"/>
    </source>
</evidence>
<keyword evidence="1" id="KW-0812">Transmembrane</keyword>
<dbReference type="InterPro" id="IPR006477">
    <property type="entry name" value="Yir_bir_cir"/>
</dbReference>
<name>A0A1D3L765_PLABE</name>
<dbReference type="Pfam" id="PF06022">
    <property type="entry name" value="Cir_Bir_Yir"/>
    <property type="match status" value="1"/>
</dbReference>